<evidence type="ECO:0000313" key="1">
    <source>
        <dbReference type="EMBL" id="SVB82897.1"/>
    </source>
</evidence>
<dbReference type="AlphaFoldDB" id="A0A382H7K2"/>
<dbReference type="EMBL" id="UINC01059460">
    <property type="protein sequence ID" value="SVB82897.1"/>
    <property type="molecule type" value="Genomic_DNA"/>
</dbReference>
<gene>
    <name evidence="1" type="ORF">METZ01_LOCUS235751</name>
</gene>
<sequence length="69" mass="8499">MRTLLFSGFKQNWSKQHRLDRECEAYAVQLKYSPSRKDLYIDFMYNKYNLGMSRERIEGNFNKWIRRIG</sequence>
<proteinExistence type="predicted"/>
<accession>A0A382H7K2</accession>
<organism evidence="1">
    <name type="scientific">marine metagenome</name>
    <dbReference type="NCBI Taxonomy" id="408172"/>
    <lineage>
        <taxon>unclassified sequences</taxon>
        <taxon>metagenomes</taxon>
        <taxon>ecological metagenomes</taxon>
    </lineage>
</organism>
<reference evidence="1" key="1">
    <citation type="submission" date="2018-05" db="EMBL/GenBank/DDBJ databases">
        <authorList>
            <person name="Lanie J.A."/>
            <person name="Ng W.-L."/>
            <person name="Kazmierczak K.M."/>
            <person name="Andrzejewski T.M."/>
            <person name="Davidsen T.M."/>
            <person name="Wayne K.J."/>
            <person name="Tettelin H."/>
            <person name="Glass J.I."/>
            <person name="Rusch D."/>
            <person name="Podicherti R."/>
            <person name="Tsui H.-C.T."/>
            <person name="Winkler M.E."/>
        </authorList>
    </citation>
    <scope>NUCLEOTIDE SEQUENCE</scope>
</reference>
<protein>
    <submittedName>
        <fullName evidence="1">Uncharacterized protein</fullName>
    </submittedName>
</protein>
<name>A0A382H7K2_9ZZZZ</name>